<evidence type="ECO:0000256" key="1">
    <source>
        <dbReference type="ARBA" id="ARBA00004141"/>
    </source>
</evidence>
<evidence type="ECO:0000256" key="6">
    <source>
        <dbReference type="SAM" id="Phobius"/>
    </source>
</evidence>
<evidence type="ECO:0000256" key="5">
    <source>
        <dbReference type="ARBA" id="ARBA00023136"/>
    </source>
</evidence>
<dbReference type="InterPro" id="IPR007816">
    <property type="entry name" value="ResB-like_domain"/>
</dbReference>
<feature type="domain" description="ResB-like" evidence="7">
    <location>
        <begin position="20"/>
        <end position="342"/>
    </location>
</feature>
<feature type="transmembrane region" description="Helical" evidence="6">
    <location>
        <begin position="388"/>
        <end position="407"/>
    </location>
</feature>
<dbReference type="Pfam" id="PF05140">
    <property type="entry name" value="ResB"/>
    <property type="match status" value="2"/>
</dbReference>
<dbReference type="STRING" id="29542.A6070_04150"/>
<feature type="transmembrane region" description="Helical" evidence="6">
    <location>
        <begin position="167"/>
        <end position="191"/>
    </location>
</feature>
<accession>A0A1L3GHC9</accession>
<dbReference type="EMBL" id="CP015518">
    <property type="protein sequence ID" value="APG25337.1"/>
    <property type="molecule type" value="Genomic_DNA"/>
</dbReference>
<dbReference type="AlphaFoldDB" id="A0A1L3GHC9"/>
<dbReference type="InterPro" id="IPR023494">
    <property type="entry name" value="Cyt_c_bgen_Ccs1/CcsB/ResB"/>
</dbReference>
<dbReference type="KEGG" id="pace:A6070_04150"/>
<protein>
    <recommendedName>
        <fullName evidence="7">ResB-like domain-containing protein</fullName>
    </recommendedName>
</protein>
<evidence type="ECO:0000259" key="7">
    <source>
        <dbReference type="Pfam" id="PF05140"/>
    </source>
</evidence>
<evidence type="ECO:0000256" key="2">
    <source>
        <dbReference type="ARBA" id="ARBA00022692"/>
    </source>
</evidence>
<dbReference type="OrthoDB" id="9770923at2"/>
<evidence type="ECO:0000256" key="3">
    <source>
        <dbReference type="ARBA" id="ARBA00022748"/>
    </source>
</evidence>
<comment type="subcellular location">
    <subcellularLocation>
        <location evidence="1">Membrane</location>
        <topology evidence="1">Multi-pass membrane protein</topology>
    </subcellularLocation>
</comment>
<dbReference type="RefSeq" id="WP_072287188.1">
    <property type="nucleotide sequence ID" value="NZ_CP015455.1"/>
</dbReference>
<keyword evidence="4 6" id="KW-1133">Transmembrane helix</keyword>
<keyword evidence="2 6" id="KW-0812">Transmembrane</keyword>
<evidence type="ECO:0000313" key="9">
    <source>
        <dbReference type="Proteomes" id="UP000182264"/>
    </source>
</evidence>
<reference evidence="8 9" key="1">
    <citation type="journal article" date="2017" name="Genome Announc.">
        <title>Complete Genome Sequences of Two Acetylene-Fermenting Pelobacter acetylenicus Strains.</title>
        <authorList>
            <person name="Sutton J.M."/>
            <person name="Baesman S.M."/>
            <person name="Fierst J.L."/>
            <person name="Poret-Peterson A.T."/>
            <person name="Oremland R.S."/>
            <person name="Dunlap D.S."/>
            <person name="Akob D.M."/>
        </authorList>
    </citation>
    <scope>NUCLEOTIDE SEQUENCE [LARGE SCALE GENOMIC DNA]</scope>
    <source>
        <strain evidence="8 9">DSM 3247</strain>
    </source>
</reference>
<evidence type="ECO:0000313" key="8">
    <source>
        <dbReference type="EMBL" id="APG25337.1"/>
    </source>
</evidence>
<keyword evidence="9" id="KW-1185">Reference proteome</keyword>
<organism evidence="8 9">
    <name type="scientific">Syntrophotalea acetylenica</name>
    <name type="common">Pelobacter acetylenicus</name>
    <dbReference type="NCBI Taxonomy" id="29542"/>
    <lineage>
        <taxon>Bacteria</taxon>
        <taxon>Pseudomonadati</taxon>
        <taxon>Thermodesulfobacteriota</taxon>
        <taxon>Desulfuromonadia</taxon>
        <taxon>Desulfuromonadales</taxon>
        <taxon>Syntrophotaleaceae</taxon>
        <taxon>Syntrophotalea</taxon>
    </lineage>
</organism>
<dbReference type="GO" id="GO:0017004">
    <property type="term" value="P:cytochrome complex assembly"/>
    <property type="evidence" value="ECO:0007669"/>
    <property type="project" value="UniProtKB-KW"/>
</dbReference>
<dbReference type="GO" id="GO:0016020">
    <property type="term" value="C:membrane"/>
    <property type="evidence" value="ECO:0007669"/>
    <property type="project" value="UniProtKB-SubCell"/>
</dbReference>
<gene>
    <name evidence="8" type="ORF">A7E75_10145</name>
</gene>
<dbReference type="Proteomes" id="UP000182264">
    <property type="component" value="Chromosome"/>
</dbReference>
<name>A0A1L3GHC9_SYNAC</name>
<sequence>MNSEYFARMRASLTRGLRSLKLTLISLFLLAGSSVIGTILPQGLPLSEYERRLGPLGAHIIGILQLSDMYHAWWFLGLLGLFALNLAACSLHRLPGVWRQVLHPDPAPGERWLQGRPCHCRWRDARAPEALLPEFSNIFTQRFGKVRHGEVRGVVWLFAQKQGWSRFGAYITHGAILVILLGGMMGSLGGFRGYVTIAEGQIADRFYLDDGRQSRPLGFGVRCDRFAIERYENSDRPREYRSLLTILENGRAVPGLTQVPVRVNHPLRYRGLNFYQSGYGLDGYLLHLSVSPRAGGGRFEIEVPSGQKVGLPDGTSVTIAGYVTDFDGQGPAAGLELHYPDGGHGRAMAFQSEHLRAGDGDVPYDFRILSVAQRWYTGLQVNRDPGVMLVWVGCLLLVAGTLAAFYFSHQRWWLQLRQDQNGTLVVFSAQSHRHTESFARRFDALCRELQSGSSPERS</sequence>
<feature type="transmembrane region" description="Helical" evidence="6">
    <location>
        <begin position="72"/>
        <end position="91"/>
    </location>
</feature>
<dbReference type="PANTHER" id="PTHR31566">
    <property type="entry name" value="CYTOCHROME C BIOGENESIS PROTEIN CCS1, CHLOROPLASTIC"/>
    <property type="match status" value="1"/>
</dbReference>
<evidence type="ECO:0000256" key="4">
    <source>
        <dbReference type="ARBA" id="ARBA00022989"/>
    </source>
</evidence>
<dbReference type="PANTHER" id="PTHR31566:SF0">
    <property type="entry name" value="CYTOCHROME C BIOGENESIS PROTEIN CCS1, CHLOROPLASTIC"/>
    <property type="match status" value="1"/>
</dbReference>
<keyword evidence="5 6" id="KW-0472">Membrane</keyword>
<proteinExistence type="predicted"/>
<feature type="domain" description="ResB-like" evidence="7">
    <location>
        <begin position="359"/>
        <end position="443"/>
    </location>
</feature>
<keyword evidence="3" id="KW-0201">Cytochrome c-type biogenesis</keyword>